<gene>
    <name evidence="4" type="ORF">AOXY_G38034</name>
</gene>
<dbReference type="PROSITE" id="PS50060">
    <property type="entry name" value="MAM_2"/>
    <property type="match status" value="1"/>
</dbReference>
<name>A0AAD8CFM7_ACIOX</name>
<feature type="chain" id="PRO_5042114378" description="MAM domain-containing protein" evidence="2">
    <location>
        <begin position="27"/>
        <end position="103"/>
    </location>
</feature>
<comment type="caution">
    <text evidence="4">The sequence shown here is derived from an EMBL/GenBank/DDBJ whole genome shotgun (WGS) entry which is preliminary data.</text>
</comment>
<dbReference type="Proteomes" id="UP001230051">
    <property type="component" value="Unassembled WGS sequence"/>
</dbReference>
<dbReference type="SUPFAM" id="SSF49899">
    <property type="entry name" value="Concanavalin A-like lectins/glucanases"/>
    <property type="match status" value="1"/>
</dbReference>
<dbReference type="EMBL" id="JAGXEW010000679">
    <property type="protein sequence ID" value="KAK1138166.1"/>
    <property type="molecule type" value="Genomic_DNA"/>
</dbReference>
<proteinExistence type="predicted"/>
<feature type="domain" description="MAM" evidence="3">
    <location>
        <begin position="56"/>
        <end position="103"/>
    </location>
</feature>
<reference evidence="4" key="1">
    <citation type="submission" date="2022-02" db="EMBL/GenBank/DDBJ databases">
        <title>Atlantic sturgeon de novo genome assembly.</title>
        <authorList>
            <person name="Stock M."/>
            <person name="Klopp C."/>
            <person name="Guiguen Y."/>
            <person name="Cabau C."/>
            <person name="Parinello H."/>
            <person name="Santidrian Yebra-Pimentel E."/>
            <person name="Kuhl H."/>
            <person name="Dirks R.P."/>
            <person name="Guessner J."/>
            <person name="Wuertz S."/>
            <person name="Du K."/>
            <person name="Schartl M."/>
        </authorList>
    </citation>
    <scope>NUCLEOTIDE SEQUENCE</scope>
    <source>
        <strain evidence="4">STURGEONOMICS-FGT-2020</strain>
        <tissue evidence="4">Whole blood</tissue>
    </source>
</reference>
<dbReference type="AlphaFoldDB" id="A0AAD8CFM7"/>
<keyword evidence="5" id="KW-1185">Reference proteome</keyword>
<evidence type="ECO:0000259" key="3">
    <source>
        <dbReference type="PROSITE" id="PS50060"/>
    </source>
</evidence>
<dbReference type="InterPro" id="IPR013320">
    <property type="entry name" value="ConA-like_dom_sf"/>
</dbReference>
<dbReference type="InterPro" id="IPR000998">
    <property type="entry name" value="MAM_dom"/>
</dbReference>
<feature type="region of interest" description="Disordered" evidence="1">
    <location>
        <begin position="25"/>
        <end position="103"/>
    </location>
</feature>
<keyword evidence="2" id="KW-0732">Signal</keyword>
<evidence type="ECO:0000313" key="5">
    <source>
        <dbReference type="Proteomes" id="UP001230051"/>
    </source>
</evidence>
<evidence type="ECO:0000313" key="4">
    <source>
        <dbReference type="EMBL" id="KAK1138166.1"/>
    </source>
</evidence>
<evidence type="ECO:0000256" key="1">
    <source>
        <dbReference type="SAM" id="MobiDB-lite"/>
    </source>
</evidence>
<sequence length="103" mass="11285">MFRHPGEFTLLLLLLLAWSFETQASAEPHRIRRSARVLSDPNPSPLSAEPAPDVLTSCDFNSDSAPFCQFRQDSSDQGDWTRHRGPTPTEGTGPSGDFPDGGE</sequence>
<organism evidence="4 5">
    <name type="scientific">Acipenser oxyrinchus oxyrinchus</name>
    <dbReference type="NCBI Taxonomy" id="40147"/>
    <lineage>
        <taxon>Eukaryota</taxon>
        <taxon>Metazoa</taxon>
        <taxon>Chordata</taxon>
        <taxon>Craniata</taxon>
        <taxon>Vertebrata</taxon>
        <taxon>Euteleostomi</taxon>
        <taxon>Actinopterygii</taxon>
        <taxon>Chondrostei</taxon>
        <taxon>Acipenseriformes</taxon>
        <taxon>Acipenseridae</taxon>
        <taxon>Acipenser</taxon>
    </lineage>
</organism>
<accession>A0AAD8CFM7</accession>
<feature type="signal peptide" evidence="2">
    <location>
        <begin position="1"/>
        <end position="26"/>
    </location>
</feature>
<evidence type="ECO:0000256" key="2">
    <source>
        <dbReference type="SAM" id="SignalP"/>
    </source>
</evidence>
<dbReference type="Gene3D" id="2.60.120.200">
    <property type="match status" value="1"/>
</dbReference>
<protein>
    <recommendedName>
        <fullName evidence="3">MAM domain-containing protein</fullName>
    </recommendedName>
</protein>
<dbReference type="GO" id="GO:0016020">
    <property type="term" value="C:membrane"/>
    <property type="evidence" value="ECO:0007669"/>
    <property type="project" value="InterPro"/>
</dbReference>